<comment type="caution">
    <text evidence="5">The sequence shown here is derived from an EMBL/GenBank/DDBJ whole genome shotgun (WGS) entry which is preliminary data.</text>
</comment>
<dbReference type="SUPFAM" id="SSF52788">
    <property type="entry name" value="Phosphotyrosine protein phosphatases I"/>
    <property type="match status" value="1"/>
</dbReference>
<dbReference type="CDD" id="cd16344">
    <property type="entry name" value="LMWPAP"/>
    <property type="match status" value="1"/>
</dbReference>
<dbReference type="GO" id="GO:0004725">
    <property type="term" value="F:protein tyrosine phosphatase activity"/>
    <property type="evidence" value="ECO:0007669"/>
    <property type="project" value="UniProtKB-EC"/>
</dbReference>
<evidence type="ECO:0000256" key="1">
    <source>
        <dbReference type="ARBA" id="ARBA00011063"/>
    </source>
</evidence>
<accession>A0ABU0AEG5</accession>
<evidence type="ECO:0000313" key="6">
    <source>
        <dbReference type="Proteomes" id="UP001238088"/>
    </source>
</evidence>
<proteinExistence type="inferred from homology"/>
<comment type="similarity">
    <text evidence="1">Belongs to the low molecular weight phosphotyrosine protein phosphatase family.</text>
</comment>
<gene>
    <name evidence="5" type="ORF">J2S17_001139</name>
</gene>
<dbReference type="InterPro" id="IPR036196">
    <property type="entry name" value="Ptyr_pPase_sf"/>
</dbReference>
<organism evidence="5 6">
    <name type="scientific">Cytobacillus purgationiresistens</name>
    <dbReference type="NCBI Taxonomy" id="863449"/>
    <lineage>
        <taxon>Bacteria</taxon>
        <taxon>Bacillati</taxon>
        <taxon>Bacillota</taxon>
        <taxon>Bacilli</taxon>
        <taxon>Bacillales</taxon>
        <taxon>Bacillaceae</taxon>
        <taxon>Cytobacillus</taxon>
    </lineage>
</organism>
<dbReference type="PRINTS" id="PR00719">
    <property type="entry name" value="LMWPTPASE"/>
</dbReference>
<dbReference type="Pfam" id="PF01451">
    <property type="entry name" value="LMWPc"/>
    <property type="match status" value="1"/>
</dbReference>
<dbReference type="Proteomes" id="UP001238088">
    <property type="component" value="Unassembled WGS sequence"/>
</dbReference>
<keyword evidence="3" id="KW-0904">Protein phosphatase</keyword>
<dbReference type="InterPro" id="IPR023485">
    <property type="entry name" value="Ptyr_pPase"/>
</dbReference>
<keyword evidence="6" id="KW-1185">Reference proteome</keyword>
<dbReference type="PANTHER" id="PTHR11717:SF31">
    <property type="entry name" value="LOW MOLECULAR WEIGHT PROTEIN-TYROSINE-PHOSPHATASE ETP-RELATED"/>
    <property type="match status" value="1"/>
</dbReference>
<dbReference type="RefSeq" id="WP_307472702.1">
    <property type="nucleotide sequence ID" value="NZ_JAUSUB010000003.1"/>
</dbReference>
<evidence type="ECO:0000259" key="4">
    <source>
        <dbReference type="SMART" id="SM00226"/>
    </source>
</evidence>
<sequence>MAHVLFVCTGNTCRSPMAEAILNSRGFSGVEARSAGIYAANGSDASAHTKQVLLEEGIEINHDSSMLTDELVDWATHILTMTNGHKSAILQQFANANGKTFTVKEYAHGQLNRDIIDPYGGPLALYKQTFLELNSDIEKIAAMIKDQPQKDDY</sequence>
<dbReference type="SMART" id="SM00226">
    <property type="entry name" value="LMWPc"/>
    <property type="match status" value="1"/>
</dbReference>
<evidence type="ECO:0000256" key="3">
    <source>
        <dbReference type="ARBA" id="ARBA00022912"/>
    </source>
</evidence>
<evidence type="ECO:0000313" key="5">
    <source>
        <dbReference type="EMBL" id="MDQ0269269.1"/>
    </source>
</evidence>
<dbReference type="InterPro" id="IPR017867">
    <property type="entry name" value="Tyr_phospatase_low_mol_wt"/>
</dbReference>
<dbReference type="Gene3D" id="3.40.50.2300">
    <property type="match status" value="1"/>
</dbReference>
<name>A0ABU0AEG5_9BACI</name>
<evidence type="ECO:0000256" key="2">
    <source>
        <dbReference type="ARBA" id="ARBA00022801"/>
    </source>
</evidence>
<dbReference type="PANTHER" id="PTHR11717">
    <property type="entry name" value="LOW MOLECULAR WEIGHT PROTEIN TYROSINE PHOSPHATASE"/>
    <property type="match status" value="1"/>
</dbReference>
<dbReference type="InterPro" id="IPR050438">
    <property type="entry name" value="LMW_PTPase"/>
</dbReference>
<keyword evidence="2 5" id="KW-0378">Hydrolase</keyword>
<protein>
    <submittedName>
        <fullName evidence="5">Protein-tyrosine phosphatase</fullName>
        <ecNumber evidence="5">3.1.3.48</ecNumber>
    </submittedName>
</protein>
<dbReference type="EC" id="3.1.3.48" evidence="5"/>
<reference evidence="5 6" key="1">
    <citation type="submission" date="2023-07" db="EMBL/GenBank/DDBJ databases">
        <title>Genomic Encyclopedia of Type Strains, Phase IV (KMG-IV): sequencing the most valuable type-strain genomes for metagenomic binning, comparative biology and taxonomic classification.</title>
        <authorList>
            <person name="Goeker M."/>
        </authorList>
    </citation>
    <scope>NUCLEOTIDE SEQUENCE [LARGE SCALE GENOMIC DNA]</scope>
    <source>
        <strain evidence="5 6">DSM 23494</strain>
    </source>
</reference>
<feature type="domain" description="Phosphotyrosine protein phosphatase I" evidence="4">
    <location>
        <begin position="2"/>
        <end position="143"/>
    </location>
</feature>
<dbReference type="EMBL" id="JAUSUB010000003">
    <property type="protein sequence ID" value="MDQ0269269.1"/>
    <property type="molecule type" value="Genomic_DNA"/>
</dbReference>